<organism evidence="1 2">
    <name type="scientific">Prauserella flavalba</name>
    <dbReference type="NCBI Taxonomy" id="1477506"/>
    <lineage>
        <taxon>Bacteria</taxon>
        <taxon>Bacillati</taxon>
        <taxon>Actinomycetota</taxon>
        <taxon>Actinomycetes</taxon>
        <taxon>Pseudonocardiales</taxon>
        <taxon>Pseudonocardiaceae</taxon>
        <taxon>Prauserella</taxon>
    </lineage>
</organism>
<sequence>MSPKRKNQPRDSKGRFASKTSWAAVATAGVVAFGATTGGAGGTAGSLGSGASSTAGKNLVVRKADSKKSARAGRIDEAWGRLGMRTLRKATRKHAECVRHSFGEVRQFLTRTPCTSLDRALFTVGDGDDAVVVSVAWVGFRTRTQAVRFQSLIDVHATGDISPLGGELVGAAGVRFTGHNYDSQLNRTVLTVAKAEPLSGEFSADDLDTVAEVAALSPRP</sequence>
<evidence type="ECO:0000313" key="2">
    <source>
        <dbReference type="Proteomes" id="UP000247892"/>
    </source>
</evidence>
<reference evidence="1 2" key="1">
    <citation type="submission" date="2016-07" db="EMBL/GenBank/DDBJ databases">
        <title>Draft genome sequence of Prauserella sp. YIM 121212, isolated from alkaline soil.</title>
        <authorList>
            <person name="Ruckert C."/>
            <person name="Albersmeier A."/>
            <person name="Jiang C.-L."/>
            <person name="Jiang Y."/>
            <person name="Kalinowski J."/>
            <person name="Schneider O."/>
            <person name="Winkler A."/>
            <person name="Zotchev S.B."/>
        </authorList>
    </citation>
    <scope>NUCLEOTIDE SEQUENCE [LARGE SCALE GENOMIC DNA]</scope>
    <source>
        <strain evidence="1 2">YIM 121212</strain>
    </source>
</reference>
<protein>
    <submittedName>
        <fullName evidence="1">Uncharacterized protein</fullName>
    </submittedName>
</protein>
<name>A0A318M2F3_9PSEU</name>
<dbReference type="AlphaFoldDB" id="A0A318M2F3"/>
<dbReference type="Proteomes" id="UP000247892">
    <property type="component" value="Unassembled WGS sequence"/>
</dbReference>
<comment type="caution">
    <text evidence="1">The sequence shown here is derived from an EMBL/GenBank/DDBJ whole genome shotgun (WGS) entry which is preliminary data.</text>
</comment>
<proteinExistence type="predicted"/>
<evidence type="ECO:0000313" key="1">
    <source>
        <dbReference type="EMBL" id="PXY36735.1"/>
    </source>
</evidence>
<gene>
    <name evidence="1" type="ORF">BA062_15395</name>
</gene>
<keyword evidence="2" id="KW-1185">Reference proteome</keyword>
<dbReference type="EMBL" id="MASU01000005">
    <property type="protein sequence ID" value="PXY36735.1"/>
    <property type="molecule type" value="Genomic_DNA"/>
</dbReference>
<accession>A0A318M2F3</accession>